<comment type="caution">
    <text evidence="4">The sequence shown here is derived from an EMBL/GenBank/DDBJ whole genome shotgun (WGS) entry which is preliminary data.</text>
</comment>
<evidence type="ECO:0000259" key="3">
    <source>
        <dbReference type="Pfam" id="PF20160"/>
    </source>
</evidence>
<dbReference type="Gene3D" id="3.80.10.10">
    <property type="entry name" value="Ribonuclease Inhibitor"/>
    <property type="match status" value="2"/>
</dbReference>
<gene>
    <name evidence="4" type="ORF">Tci_004186</name>
</gene>
<dbReference type="AlphaFoldDB" id="A0A6L2J5D3"/>
<feature type="domain" description="C-JID" evidence="3">
    <location>
        <begin position="233"/>
        <end position="371"/>
    </location>
</feature>
<protein>
    <recommendedName>
        <fullName evidence="3">C-JID domain-containing protein</fullName>
    </recommendedName>
</protein>
<name>A0A6L2J5D3_TANCI</name>
<organism evidence="4">
    <name type="scientific">Tanacetum cinerariifolium</name>
    <name type="common">Dalmatian daisy</name>
    <name type="synonym">Chrysanthemum cinerariifolium</name>
    <dbReference type="NCBI Taxonomy" id="118510"/>
    <lineage>
        <taxon>Eukaryota</taxon>
        <taxon>Viridiplantae</taxon>
        <taxon>Streptophyta</taxon>
        <taxon>Embryophyta</taxon>
        <taxon>Tracheophyta</taxon>
        <taxon>Spermatophyta</taxon>
        <taxon>Magnoliopsida</taxon>
        <taxon>eudicotyledons</taxon>
        <taxon>Gunneridae</taxon>
        <taxon>Pentapetalae</taxon>
        <taxon>asterids</taxon>
        <taxon>campanulids</taxon>
        <taxon>Asterales</taxon>
        <taxon>Asteraceae</taxon>
        <taxon>Asteroideae</taxon>
        <taxon>Anthemideae</taxon>
        <taxon>Anthemidinae</taxon>
        <taxon>Tanacetum</taxon>
    </lineage>
</organism>
<keyword evidence="2" id="KW-0677">Repeat</keyword>
<evidence type="ECO:0000256" key="1">
    <source>
        <dbReference type="ARBA" id="ARBA00022614"/>
    </source>
</evidence>
<dbReference type="InterPro" id="IPR050715">
    <property type="entry name" value="LRR-SigEffector_domain"/>
</dbReference>
<accession>A0A6L2J5D3</accession>
<dbReference type="InterPro" id="IPR045344">
    <property type="entry name" value="C-JID"/>
</dbReference>
<reference evidence="4" key="1">
    <citation type="journal article" date="2019" name="Sci. Rep.">
        <title>Draft genome of Tanacetum cinerariifolium, the natural source of mosquito coil.</title>
        <authorList>
            <person name="Yamashiro T."/>
            <person name="Shiraishi A."/>
            <person name="Satake H."/>
            <person name="Nakayama K."/>
        </authorList>
    </citation>
    <scope>NUCLEOTIDE SEQUENCE</scope>
</reference>
<sequence>MKLRYCCSLTTTPDFSKITNLEELNLEGCVNLVSVHPLVVMLKRLVVLKLPGCLKVDHLPEALGRIKSLMELHVDKTAITELPSFVTSLINLESLSIGGQGRIQPRWWTAITAPFSLLKQVPESIGGLSSLHKLNLEGNNFTILPGSLSQLSDLDTLRVDGCKKLEVLPELPLSVWSVHASDCASLREMLGSSKRHFYINFKNCPKLFNNDTIDSEGSISKTQESSYFDIGYHGNSMPEWFTNRSTENHLNIELPSDWCYDKNFWGDDKKFRGYATCVVFKCTKPHKLKGCFVKNFDGASLTTIHYFPNLTSDYLKDVVIGILESYMIWLHYNRDTLGWKEAKNFVKFCFEYDNECVEVKECGVRLIRDEDIKQKADLSMLQGLPTPTQHGGVLRLDGVFWSW</sequence>
<evidence type="ECO:0000313" key="4">
    <source>
        <dbReference type="EMBL" id="GEU32208.1"/>
    </source>
</evidence>
<dbReference type="InterPro" id="IPR032675">
    <property type="entry name" value="LRR_dom_sf"/>
</dbReference>
<proteinExistence type="predicted"/>
<evidence type="ECO:0000256" key="2">
    <source>
        <dbReference type="ARBA" id="ARBA00022737"/>
    </source>
</evidence>
<dbReference type="PANTHER" id="PTHR45752:SF194">
    <property type="entry name" value="NB-ARC DOMAIN-CONTAINING PROTEIN"/>
    <property type="match status" value="1"/>
</dbReference>
<dbReference type="SUPFAM" id="SSF52058">
    <property type="entry name" value="L domain-like"/>
    <property type="match status" value="1"/>
</dbReference>
<dbReference type="EMBL" id="BKCJ010000331">
    <property type="protein sequence ID" value="GEU32208.1"/>
    <property type="molecule type" value="Genomic_DNA"/>
</dbReference>
<keyword evidence="1" id="KW-0433">Leucine-rich repeat</keyword>
<dbReference type="PANTHER" id="PTHR45752">
    <property type="entry name" value="LEUCINE-RICH REPEAT-CONTAINING"/>
    <property type="match status" value="1"/>
</dbReference>
<dbReference type="Pfam" id="PF20160">
    <property type="entry name" value="C-JID"/>
    <property type="match status" value="1"/>
</dbReference>